<name>A0ABS3P5J2_9BACI</name>
<dbReference type="Proteomes" id="UP000677611">
    <property type="component" value="Unassembled WGS sequence"/>
</dbReference>
<sequence>MRKGPRNRYSGTGFKPPLGAAIKSCGTERKWKRLTEISQVSYINKEIFNSFW</sequence>
<dbReference type="EMBL" id="JAGDQJ010000050">
    <property type="protein sequence ID" value="MBO1628468.1"/>
    <property type="molecule type" value="Genomic_DNA"/>
</dbReference>
<evidence type="ECO:0000313" key="2">
    <source>
        <dbReference type="Proteomes" id="UP000677611"/>
    </source>
</evidence>
<organism evidence="1 2">
    <name type="scientific">Bacillus arachidis</name>
    <dbReference type="NCBI Taxonomy" id="2819290"/>
    <lineage>
        <taxon>Bacteria</taxon>
        <taxon>Bacillati</taxon>
        <taxon>Bacillota</taxon>
        <taxon>Bacilli</taxon>
        <taxon>Bacillales</taxon>
        <taxon>Bacillaceae</taxon>
        <taxon>Bacillus</taxon>
    </lineage>
</organism>
<proteinExistence type="predicted"/>
<accession>A0ABS3P5J2</accession>
<keyword evidence="2" id="KW-1185">Reference proteome</keyword>
<protein>
    <submittedName>
        <fullName evidence="1">Uncharacterized protein</fullName>
    </submittedName>
</protein>
<reference evidence="1 2" key="1">
    <citation type="submission" date="2021-03" db="EMBL/GenBank/DDBJ databases">
        <title>Identification of novel Bacillus strains.</title>
        <authorList>
            <person name="Xiao Z."/>
            <person name="Li Y."/>
            <person name="Shen J."/>
        </authorList>
    </citation>
    <scope>NUCLEOTIDE SEQUENCE [LARGE SCALE GENOMIC DNA]</scope>
    <source>
        <strain evidence="1 2">SY8</strain>
    </source>
</reference>
<evidence type="ECO:0000313" key="1">
    <source>
        <dbReference type="EMBL" id="MBO1628468.1"/>
    </source>
</evidence>
<gene>
    <name evidence="1" type="ORF">J4P90_25425</name>
</gene>
<comment type="caution">
    <text evidence="1">The sequence shown here is derived from an EMBL/GenBank/DDBJ whole genome shotgun (WGS) entry which is preliminary data.</text>
</comment>